<name>A0A839SAY7_9SPHI</name>
<protein>
    <submittedName>
        <fullName evidence="1">Uncharacterized protein</fullName>
    </submittedName>
</protein>
<dbReference type="Proteomes" id="UP000539265">
    <property type="component" value="Unassembled WGS sequence"/>
</dbReference>
<proteinExistence type="predicted"/>
<gene>
    <name evidence="1" type="ORF">FHS11_001413</name>
</gene>
<keyword evidence="2" id="KW-1185">Reference proteome</keyword>
<comment type="caution">
    <text evidence="1">The sequence shown here is derived from an EMBL/GenBank/DDBJ whole genome shotgun (WGS) entry which is preliminary data.</text>
</comment>
<dbReference type="AlphaFoldDB" id="A0A839SAY7"/>
<evidence type="ECO:0000313" key="1">
    <source>
        <dbReference type="EMBL" id="MBB3054996.1"/>
    </source>
</evidence>
<sequence>MDKSMETQIITDANGEPLRVIMDYQEYAKILEELKRPLPAPVKVEERNPLDWYSLTESAKSIVNGLVALASREHMKEMDKPQPNQDRIKELVSLRDEALAINRDPENFMSLPRMEEIIAKYSPILLAEKKKIP</sequence>
<dbReference type="RefSeq" id="WP_183475859.1">
    <property type="nucleotide sequence ID" value="NZ_JACHWX010000003.1"/>
</dbReference>
<reference evidence="1" key="1">
    <citation type="submission" date="2020-08" db="EMBL/GenBank/DDBJ databases">
        <title>Genomic Encyclopedia of Type Strains, Phase III (KMG-III): the genomes of soil and plant-associated and newly described type strains.</title>
        <authorList>
            <person name="Whitman W."/>
        </authorList>
    </citation>
    <scope>NUCLEOTIDE SEQUENCE [LARGE SCALE GENOMIC DNA]</scope>
    <source>
        <strain evidence="1">CECT 8628</strain>
    </source>
</reference>
<evidence type="ECO:0000313" key="2">
    <source>
        <dbReference type="Proteomes" id="UP000539265"/>
    </source>
</evidence>
<dbReference type="EMBL" id="JACHWX010000003">
    <property type="protein sequence ID" value="MBB3054996.1"/>
    <property type="molecule type" value="Genomic_DNA"/>
</dbReference>
<accession>A0A839SAY7</accession>
<organism evidence="1 2">
    <name type="scientific">Mucilaginibacter gotjawali</name>
    <dbReference type="NCBI Taxonomy" id="1550579"/>
    <lineage>
        <taxon>Bacteria</taxon>
        <taxon>Pseudomonadati</taxon>
        <taxon>Bacteroidota</taxon>
        <taxon>Sphingobacteriia</taxon>
        <taxon>Sphingobacteriales</taxon>
        <taxon>Sphingobacteriaceae</taxon>
        <taxon>Mucilaginibacter</taxon>
    </lineage>
</organism>